<evidence type="ECO:0000313" key="13">
    <source>
        <dbReference type="EMBL" id="KAJ3052815.1"/>
    </source>
</evidence>
<evidence type="ECO:0000256" key="10">
    <source>
        <dbReference type="SAM" id="SignalP"/>
    </source>
</evidence>
<dbReference type="InterPro" id="IPR017853">
    <property type="entry name" value="GH"/>
</dbReference>
<dbReference type="GO" id="GO:0005576">
    <property type="term" value="C:extracellular region"/>
    <property type="evidence" value="ECO:0007669"/>
    <property type="project" value="InterPro"/>
</dbReference>
<evidence type="ECO:0000313" key="14">
    <source>
        <dbReference type="Proteomes" id="UP001212841"/>
    </source>
</evidence>
<evidence type="ECO:0000259" key="12">
    <source>
        <dbReference type="PROSITE" id="PS51760"/>
    </source>
</evidence>
<dbReference type="PANTHER" id="PTHR31490:SF88">
    <property type="entry name" value="BETA-XYLANASE"/>
    <property type="match status" value="1"/>
</dbReference>
<keyword evidence="3" id="KW-0858">Xylan degradation</keyword>
<dbReference type="PANTHER" id="PTHR31490">
    <property type="entry name" value="GLYCOSYL HYDROLASE"/>
    <property type="match status" value="1"/>
</dbReference>
<dbReference type="EC" id="3.2.1.8" evidence="9"/>
<keyword evidence="4 10" id="KW-0732">Signal</keyword>
<keyword evidence="14" id="KW-1185">Reference proteome</keyword>
<comment type="caution">
    <text evidence="13">The sequence shown here is derived from an EMBL/GenBank/DDBJ whole genome shotgun (WGS) entry which is preliminary data.</text>
</comment>
<dbReference type="Pfam" id="PF00734">
    <property type="entry name" value="CBM_1"/>
    <property type="match status" value="1"/>
</dbReference>
<dbReference type="InterPro" id="IPR000254">
    <property type="entry name" value="CBD"/>
</dbReference>
<evidence type="ECO:0000256" key="1">
    <source>
        <dbReference type="ARBA" id="ARBA00000681"/>
    </source>
</evidence>
<dbReference type="EMBL" id="JADGJD010000262">
    <property type="protein sequence ID" value="KAJ3052815.1"/>
    <property type="molecule type" value="Genomic_DNA"/>
</dbReference>
<evidence type="ECO:0000256" key="2">
    <source>
        <dbReference type="ARBA" id="ARBA00007495"/>
    </source>
</evidence>
<evidence type="ECO:0000256" key="4">
    <source>
        <dbReference type="ARBA" id="ARBA00022729"/>
    </source>
</evidence>
<feature type="chain" id="PRO_5042063952" description="Beta-xylanase" evidence="10">
    <location>
        <begin position="20"/>
        <end position="653"/>
    </location>
</feature>
<evidence type="ECO:0000256" key="9">
    <source>
        <dbReference type="RuleBase" id="RU361174"/>
    </source>
</evidence>
<reference evidence="13" key="1">
    <citation type="submission" date="2020-05" db="EMBL/GenBank/DDBJ databases">
        <title>Phylogenomic resolution of chytrid fungi.</title>
        <authorList>
            <person name="Stajich J.E."/>
            <person name="Amses K."/>
            <person name="Simmons R."/>
            <person name="Seto K."/>
            <person name="Myers J."/>
            <person name="Bonds A."/>
            <person name="Quandt C.A."/>
            <person name="Barry K."/>
            <person name="Liu P."/>
            <person name="Grigoriev I."/>
            <person name="Longcore J.E."/>
            <person name="James T.Y."/>
        </authorList>
    </citation>
    <scope>NUCLEOTIDE SEQUENCE</scope>
    <source>
        <strain evidence="13">JEL0318</strain>
    </source>
</reference>
<organism evidence="13 14">
    <name type="scientific">Rhizophlyctis rosea</name>
    <dbReference type="NCBI Taxonomy" id="64517"/>
    <lineage>
        <taxon>Eukaryota</taxon>
        <taxon>Fungi</taxon>
        <taxon>Fungi incertae sedis</taxon>
        <taxon>Chytridiomycota</taxon>
        <taxon>Chytridiomycota incertae sedis</taxon>
        <taxon>Chytridiomycetes</taxon>
        <taxon>Rhizophlyctidales</taxon>
        <taxon>Rhizophlyctidaceae</taxon>
        <taxon>Rhizophlyctis</taxon>
    </lineage>
</organism>
<sequence>MKITPIVFAAGFLAQSVFAQATLKSLAAAKGKYIGAAADNGELIDPRFQQIIGEQFHSTTPGNGMKWDAIEPRQGTFNFAKGDEILAFAQSKGMTVRGHTLVWHSQLPGWVANGNWTRETLTAVIENHINTVVNHYKGTLFHWDVVNEIFNEDGTWRDTVFYRVLGEDFVSLAFRTARAADPNAKLYINDYNIDGSGPKSTAMFNLVQKLRAEGVPIDGIGSQAHLIVGSIPSSFESNLQNFASLGVDVALTELDIRTSTPISEAKSQQQLLDYKTTVGACVNTPSCVGVTIWGFTDRYSWIPSTFPGEGDALPWDKNYNRKAAHDGIVLALGGTPEPRPTTTTTVGGAIPTPVGMYPIHVGSGLESGWQNWGWNVKTDAFYAGPPAPVVGTSVLRGLTNQGSYGGVSLFGGPTPFQGKKLLGFYVASDAPNNFGVRLESTAEGFTAPVIPLTAACPNYVVVADAFTECTVDLTAYGAHAWDRVSWMASTTNSVNIYLSNVWLAVAPAPAVTTTTTSTCAVVTLPAVTSTVTQVPAVTNTVTETLPASTITEVSTTTLPASTITETQTLPASTITKTSTTVSITTSVSTTLSTITSVKTETATKTTTRTVTAIHTVVCSPKWGQCGGNDWEGPTCCQSGTTCQKQGPYYSQCL</sequence>
<feature type="domain" description="CBM1" evidence="11">
    <location>
        <begin position="617"/>
        <end position="653"/>
    </location>
</feature>
<evidence type="ECO:0000256" key="3">
    <source>
        <dbReference type="ARBA" id="ARBA00022651"/>
    </source>
</evidence>
<evidence type="ECO:0000259" key="11">
    <source>
        <dbReference type="PROSITE" id="PS51164"/>
    </source>
</evidence>
<feature type="domain" description="GH10" evidence="12">
    <location>
        <begin position="20"/>
        <end position="331"/>
    </location>
</feature>
<dbReference type="Gene3D" id="2.60.120.430">
    <property type="entry name" value="Galactose-binding lectin"/>
    <property type="match status" value="1"/>
</dbReference>
<dbReference type="Gene3D" id="3.20.20.80">
    <property type="entry name" value="Glycosidases"/>
    <property type="match status" value="1"/>
</dbReference>
<keyword evidence="5 9" id="KW-0378">Hydrolase</keyword>
<dbReference type="Proteomes" id="UP001212841">
    <property type="component" value="Unassembled WGS sequence"/>
</dbReference>
<keyword evidence="8 9" id="KW-0624">Polysaccharide degradation</keyword>
<comment type="catalytic activity">
    <reaction evidence="1 9">
        <text>Endohydrolysis of (1-&gt;4)-beta-D-xylosidic linkages in xylans.</text>
        <dbReference type="EC" id="3.2.1.8"/>
    </reaction>
</comment>
<gene>
    <name evidence="13" type="ORF">HK097_005611</name>
</gene>
<accession>A0AAD5SL43</accession>
<dbReference type="AlphaFoldDB" id="A0AAD5SL43"/>
<comment type="similarity">
    <text evidence="2 9">Belongs to the glycosyl hydrolase 10 (cellulase F) family.</text>
</comment>
<protein>
    <recommendedName>
        <fullName evidence="9">Beta-xylanase</fullName>
        <ecNumber evidence="9">3.2.1.8</ecNumber>
    </recommendedName>
</protein>
<dbReference type="SMART" id="SM00236">
    <property type="entry name" value="fCBD"/>
    <property type="match status" value="1"/>
</dbReference>
<dbReference type="PROSITE" id="PS00562">
    <property type="entry name" value="CBM1_1"/>
    <property type="match status" value="1"/>
</dbReference>
<dbReference type="PRINTS" id="PR00134">
    <property type="entry name" value="GLHYDRLASE10"/>
</dbReference>
<evidence type="ECO:0000256" key="8">
    <source>
        <dbReference type="ARBA" id="ARBA00023326"/>
    </source>
</evidence>
<dbReference type="GO" id="GO:0045493">
    <property type="term" value="P:xylan catabolic process"/>
    <property type="evidence" value="ECO:0007669"/>
    <property type="project" value="UniProtKB-KW"/>
</dbReference>
<dbReference type="PROSITE" id="PS51164">
    <property type="entry name" value="CBM1_2"/>
    <property type="match status" value="1"/>
</dbReference>
<dbReference type="GO" id="GO:0031176">
    <property type="term" value="F:endo-1,4-beta-xylanase activity"/>
    <property type="evidence" value="ECO:0007669"/>
    <property type="project" value="UniProtKB-EC"/>
</dbReference>
<dbReference type="PROSITE" id="PS51760">
    <property type="entry name" value="GH10_2"/>
    <property type="match status" value="1"/>
</dbReference>
<evidence type="ECO:0000256" key="7">
    <source>
        <dbReference type="ARBA" id="ARBA00023295"/>
    </source>
</evidence>
<dbReference type="SUPFAM" id="SSF57180">
    <property type="entry name" value="Cellulose-binding domain"/>
    <property type="match status" value="1"/>
</dbReference>
<dbReference type="InterPro" id="IPR044846">
    <property type="entry name" value="GH10"/>
</dbReference>
<evidence type="ECO:0000256" key="5">
    <source>
        <dbReference type="ARBA" id="ARBA00022801"/>
    </source>
</evidence>
<feature type="signal peptide" evidence="10">
    <location>
        <begin position="1"/>
        <end position="19"/>
    </location>
</feature>
<keyword evidence="7 9" id="KW-0326">Glycosidase</keyword>
<name>A0AAD5SL43_9FUNG</name>
<dbReference type="SMART" id="SM00633">
    <property type="entry name" value="Glyco_10"/>
    <property type="match status" value="1"/>
</dbReference>
<dbReference type="SUPFAM" id="SSF51445">
    <property type="entry name" value="(Trans)glycosidases"/>
    <property type="match status" value="1"/>
</dbReference>
<dbReference type="Pfam" id="PF00331">
    <property type="entry name" value="Glyco_hydro_10"/>
    <property type="match status" value="1"/>
</dbReference>
<dbReference type="InterPro" id="IPR035971">
    <property type="entry name" value="CBD_sf"/>
</dbReference>
<proteinExistence type="inferred from homology"/>
<keyword evidence="6 9" id="KW-0119">Carbohydrate metabolism</keyword>
<dbReference type="InterPro" id="IPR001000">
    <property type="entry name" value="GH10_dom"/>
</dbReference>
<dbReference type="GO" id="GO:0030248">
    <property type="term" value="F:cellulose binding"/>
    <property type="evidence" value="ECO:0007669"/>
    <property type="project" value="InterPro"/>
</dbReference>
<evidence type="ECO:0000256" key="6">
    <source>
        <dbReference type="ARBA" id="ARBA00023277"/>
    </source>
</evidence>